<evidence type="ECO:0000313" key="1">
    <source>
        <dbReference type="EMBL" id="KHJ98687.1"/>
    </source>
</evidence>
<dbReference type="EMBL" id="KN549285">
    <property type="protein sequence ID" value="KHJ98687.1"/>
    <property type="molecule type" value="Genomic_DNA"/>
</dbReference>
<protein>
    <submittedName>
        <fullName evidence="1">Uncharacterized protein</fullName>
    </submittedName>
</protein>
<proteinExistence type="predicted"/>
<gene>
    <name evidence="1" type="ORF">OESDEN_01334</name>
</gene>
<sequence>MKCIVLIFVRYIRWFEDISLKGPVVVCSAVSPVSNKEVSDVMTKCKLDKSAIENIDFCSGNIQGRAYVSDCITYNEYIREFDHPVFGEGDFVLIFSSFEPLTIPVPYIPPAPFFQLEKEMLHVLGNVFGS</sequence>
<accession>A0A0B1TS99</accession>
<evidence type="ECO:0000313" key="2">
    <source>
        <dbReference type="Proteomes" id="UP000053660"/>
    </source>
</evidence>
<dbReference type="Proteomes" id="UP000053660">
    <property type="component" value="Unassembled WGS sequence"/>
</dbReference>
<keyword evidence="2" id="KW-1185">Reference proteome</keyword>
<name>A0A0B1TS99_OESDE</name>
<dbReference type="OrthoDB" id="338816at2759"/>
<reference evidence="1 2" key="1">
    <citation type="submission" date="2014-03" db="EMBL/GenBank/DDBJ databases">
        <title>Draft genome of the hookworm Oesophagostomum dentatum.</title>
        <authorList>
            <person name="Mitreva M."/>
        </authorList>
    </citation>
    <scope>NUCLEOTIDE SEQUENCE [LARGE SCALE GENOMIC DNA]</scope>
    <source>
        <strain evidence="1 2">OD-Hann</strain>
    </source>
</reference>
<dbReference type="AlphaFoldDB" id="A0A0B1TS99"/>
<organism evidence="1 2">
    <name type="scientific">Oesophagostomum dentatum</name>
    <name type="common">Nodular worm</name>
    <dbReference type="NCBI Taxonomy" id="61180"/>
    <lineage>
        <taxon>Eukaryota</taxon>
        <taxon>Metazoa</taxon>
        <taxon>Ecdysozoa</taxon>
        <taxon>Nematoda</taxon>
        <taxon>Chromadorea</taxon>
        <taxon>Rhabditida</taxon>
        <taxon>Rhabditina</taxon>
        <taxon>Rhabditomorpha</taxon>
        <taxon>Strongyloidea</taxon>
        <taxon>Strongylidae</taxon>
        <taxon>Oesophagostomum</taxon>
    </lineage>
</organism>